<protein>
    <submittedName>
        <fullName evidence="2">Uncharacterized protein</fullName>
    </submittedName>
</protein>
<organism evidence="2 3">
    <name type="scientific">Rubus argutus</name>
    <name type="common">Southern blackberry</name>
    <dbReference type="NCBI Taxonomy" id="59490"/>
    <lineage>
        <taxon>Eukaryota</taxon>
        <taxon>Viridiplantae</taxon>
        <taxon>Streptophyta</taxon>
        <taxon>Embryophyta</taxon>
        <taxon>Tracheophyta</taxon>
        <taxon>Spermatophyta</taxon>
        <taxon>Magnoliopsida</taxon>
        <taxon>eudicotyledons</taxon>
        <taxon>Gunneridae</taxon>
        <taxon>Pentapetalae</taxon>
        <taxon>rosids</taxon>
        <taxon>fabids</taxon>
        <taxon>Rosales</taxon>
        <taxon>Rosaceae</taxon>
        <taxon>Rosoideae</taxon>
        <taxon>Rosoideae incertae sedis</taxon>
        <taxon>Rubus</taxon>
    </lineage>
</organism>
<dbReference type="Proteomes" id="UP001457282">
    <property type="component" value="Unassembled WGS sequence"/>
</dbReference>
<evidence type="ECO:0000313" key="2">
    <source>
        <dbReference type="EMBL" id="KAK9947311.1"/>
    </source>
</evidence>
<gene>
    <name evidence="2" type="ORF">M0R45_002942</name>
</gene>
<keyword evidence="3" id="KW-1185">Reference proteome</keyword>
<evidence type="ECO:0000313" key="3">
    <source>
        <dbReference type="Proteomes" id="UP001457282"/>
    </source>
</evidence>
<feature type="compositionally biased region" description="Gly residues" evidence="1">
    <location>
        <begin position="37"/>
        <end position="47"/>
    </location>
</feature>
<feature type="region of interest" description="Disordered" evidence="1">
    <location>
        <begin position="37"/>
        <end position="70"/>
    </location>
</feature>
<dbReference type="EMBL" id="JBEDUW010000001">
    <property type="protein sequence ID" value="KAK9947311.1"/>
    <property type="molecule type" value="Genomic_DNA"/>
</dbReference>
<feature type="compositionally biased region" description="Acidic residues" evidence="1">
    <location>
        <begin position="61"/>
        <end position="70"/>
    </location>
</feature>
<evidence type="ECO:0000256" key="1">
    <source>
        <dbReference type="SAM" id="MobiDB-lite"/>
    </source>
</evidence>
<name>A0AAW1YDK5_RUBAR</name>
<comment type="caution">
    <text evidence="2">The sequence shown here is derived from an EMBL/GenBank/DDBJ whole genome shotgun (WGS) entry which is preliminary data.</text>
</comment>
<dbReference type="AlphaFoldDB" id="A0AAW1YDK5"/>
<feature type="compositionally biased region" description="Basic and acidic residues" evidence="1">
    <location>
        <begin position="50"/>
        <end position="60"/>
    </location>
</feature>
<proteinExistence type="predicted"/>
<accession>A0AAW1YDK5</accession>
<sequence>MGDAGVEGEHGVLDFNHDGVDAEAVLGGELASGGVVEGWDGGGGVGAGWVDERRGVRGGEEEGEDSTTGR</sequence>
<reference evidence="2 3" key="1">
    <citation type="journal article" date="2023" name="G3 (Bethesda)">
        <title>A chromosome-length genome assembly and annotation of blackberry (Rubus argutus, cv. 'Hillquist').</title>
        <authorList>
            <person name="Bruna T."/>
            <person name="Aryal R."/>
            <person name="Dudchenko O."/>
            <person name="Sargent D.J."/>
            <person name="Mead D."/>
            <person name="Buti M."/>
            <person name="Cavallini A."/>
            <person name="Hytonen T."/>
            <person name="Andres J."/>
            <person name="Pham M."/>
            <person name="Weisz D."/>
            <person name="Mascagni F."/>
            <person name="Usai G."/>
            <person name="Natali L."/>
            <person name="Bassil N."/>
            <person name="Fernandez G.E."/>
            <person name="Lomsadze A."/>
            <person name="Armour M."/>
            <person name="Olukolu B."/>
            <person name="Poorten T."/>
            <person name="Britton C."/>
            <person name="Davik J."/>
            <person name="Ashrafi H."/>
            <person name="Aiden E.L."/>
            <person name="Borodovsky M."/>
            <person name="Worthington M."/>
        </authorList>
    </citation>
    <scope>NUCLEOTIDE SEQUENCE [LARGE SCALE GENOMIC DNA]</scope>
    <source>
        <strain evidence="2">PI 553951</strain>
    </source>
</reference>